<organism evidence="15 16">
    <name type="scientific">Rhodotorula diobovata</name>
    <dbReference type="NCBI Taxonomy" id="5288"/>
    <lineage>
        <taxon>Eukaryota</taxon>
        <taxon>Fungi</taxon>
        <taxon>Dikarya</taxon>
        <taxon>Basidiomycota</taxon>
        <taxon>Pucciniomycotina</taxon>
        <taxon>Microbotryomycetes</taxon>
        <taxon>Sporidiobolales</taxon>
        <taxon>Sporidiobolaceae</taxon>
        <taxon>Rhodotorula</taxon>
    </lineage>
</organism>
<dbReference type="InterPro" id="IPR002471">
    <property type="entry name" value="Pept_S9_AS"/>
</dbReference>
<keyword evidence="10" id="KW-1133">Transmembrane helix</keyword>
<keyword evidence="12" id="KW-0325">Glycoprotein</keyword>
<protein>
    <submittedName>
        <fullName evidence="15">Dipeptidyl aminopeptidase</fullName>
    </submittedName>
</protein>
<evidence type="ECO:0000259" key="13">
    <source>
        <dbReference type="Pfam" id="PF00326"/>
    </source>
</evidence>
<dbReference type="STRING" id="5288.A0A5C5FM17"/>
<reference evidence="15 16" key="1">
    <citation type="submission" date="2019-03" db="EMBL/GenBank/DDBJ databases">
        <title>Rhodosporidium diobovatum UCD-FST 08-225 genome sequencing, assembly, and annotation.</title>
        <authorList>
            <person name="Fakankun I.U."/>
            <person name="Fristensky B."/>
            <person name="Levin D.B."/>
        </authorList>
    </citation>
    <scope>NUCLEOTIDE SEQUENCE [LARGE SCALE GENOMIC DNA]</scope>
    <source>
        <strain evidence="15 16">UCD-FST 08-225</strain>
    </source>
</reference>
<feature type="domain" description="Peptidase S9 prolyl oligopeptidase catalytic" evidence="13">
    <location>
        <begin position="637"/>
        <end position="839"/>
    </location>
</feature>
<evidence type="ECO:0000259" key="14">
    <source>
        <dbReference type="Pfam" id="PF00930"/>
    </source>
</evidence>
<sequence>MLSAATGHDRYRGEGLKRITRDEIANGTFWSEGVDLEWVAEAGDGVFSQRTEDGSIVLTDLHSNTSRTLVNGEDIKDEDGNKLAWSRFKLSADMQYILFDSEWTKVWRHSTLANFYLYPLNSSSSSSARTVPLLPPSSPPRTSLATFSPSGHHVAYVDAHDLFVLPAGEWEGTARNGEGMRDRAVRITSDGGETVFNGAPDWVYEEEVFSSDSALWWSPSSSHLAFLSFDETDVPEYEYPVYNVDAREPGGEAYPAKVAMRYPKPGYPNPRVTLRVFSLSTYLSTSSSSSSQSSRVRAATHTLVLERPFPDTNVLVTQVAWVGRDELLVKYVDRTARWERVGLFDLRDGALREGKEGTIVGKVVRETDWEEVDGGWAEPDQHVVGIEAAVLASASYLSSDSPSSSAPVPSYPSGYLDILPNSAGYNHLAYFSPASSPTPAWLTNGTWEIDGGIARVDVKRGLAYVVAANPSVARHVLAVPLPRSAEELDALRADGEVVEPTRLSGGAKAGKGEDELAHYAVSVSPGGGVYQLNYEGPGVPWQKLFKADDPDFSLTLSNNSALATRDAQYAHAQVAHSRVVLPGTHDALGAGTGSVELDAMELRPPLMDESGKTKYPVLFQVYGGPNSQMVTTRFQRDWHHYLAVSLGYVVVRVDPRGTGFRGRRFRTTVRRRLGEVEAEDVVEAAKQWAGRKYIDEKRVGIWGWSYGGFLTSKVIERNSSVFQLGMAVAPVTDWRFYDSVYTERYMALPTQDDNLAGYANASVSRMEGFANADFALAHGSGDDNVHLQNTANLLDRFTLAHIRRFRFRIFTDSDHSMQTREAYWELFAWLEGFLLERFGEGGRTKSRWKLKVENLPFDPALKGERERERE</sequence>
<evidence type="ECO:0000256" key="12">
    <source>
        <dbReference type="ARBA" id="ARBA00023180"/>
    </source>
</evidence>
<comment type="subcellular location">
    <subcellularLocation>
        <location evidence="1">Vacuole membrane</location>
        <topology evidence="1">Single-pass type II membrane protein</topology>
    </subcellularLocation>
</comment>
<dbReference type="Gene3D" id="3.40.50.1820">
    <property type="entry name" value="alpha/beta hydrolase"/>
    <property type="match status" value="1"/>
</dbReference>
<keyword evidence="8" id="KW-0720">Serine protease</keyword>
<dbReference type="Pfam" id="PF00930">
    <property type="entry name" value="DPPIV_N"/>
    <property type="match status" value="1"/>
</dbReference>
<dbReference type="GO" id="GO:0005886">
    <property type="term" value="C:plasma membrane"/>
    <property type="evidence" value="ECO:0007669"/>
    <property type="project" value="TreeGrafter"/>
</dbReference>
<evidence type="ECO:0000256" key="3">
    <source>
        <dbReference type="ARBA" id="ARBA00022438"/>
    </source>
</evidence>
<evidence type="ECO:0000256" key="10">
    <source>
        <dbReference type="ARBA" id="ARBA00022989"/>
    </source>
</evidence>
<evidence type="ECO:0000313" key="16">
    <source>
        <dbReference type="Proteomes" id="UP000311382"/>
    </source>
</evidence>
<evidence type="ECO:0000256" key="4">
    <source>
        <dbReference type="ARBA" id="ARBA00022554"/>
    </source>
</evidence>
<dbReference type="InterPro" id="IPR001375">
    <property type="entry name" value="Peptidase_S9_cat"/>
</dbReference>
<evidence type="ECO:0000256" key="11">
    <source>
        <dbReference type="ARBA" id="ARBA00023136"/>
    </source>
</evidence>
<keyword evidence="6" id="KW-0812">Transmembrane</keyword>
<dbReference type="EMBL" id="SOZI01000173">
    <property type="protein sequence ID" value="TNY17830.1"/>
    <property type="molecule type" value="Genomic_DNA"/>
</dbReference>
<keyword evidence="16" id="KW-1185">Reference proteome</keyword>
<dbReference type="GO" id="GO:0004252">
    <property type="term" value="F:serine-type endopeptidase activity"/>
    <property type="evidence" value="ECO:0007669"/>
    <property type="project" value="InterPro"/>
</dbReference>
<evidence type="ECO:0000256" key="8">
    <source>
        <dbReference type="ARBA" id="ARBA00022825"/>
    </source>
</evidence>
<comment type="similarity">
    <text evidence="2">Belongs to the peptidase S9B family.</text>
</comment>
<keyword evidence="4" id="KW-0926">Vacuole</keyword>
<dbReference type="GO" id="GO:0006508">
    <property type="term" value="P:proteolysis"/>
    <property type="evidence" value="ECO:0007669"/>
    <property type="project" value="UniProtKB-KW"/>
</dbReference>
<dbReference type="SUPFAM" id="SSF82171">
    <property type="entry name" value="DPP6 N-terminal domain-like"/>
    <property type="match status" value="1"/>
</dbReference>
<dbReference type="Proteomes" id="UP000311382">
    <property type="component" value="Unassembled WGS sequence"/>
</dbReference>
<dbReference type="FunFam" id="3.40.50.1820:FF:000003">
    <property type="entry name" value="Dipeptidyl peptidase 4"/>
    <property type="match status" value="1"/>
</dbReference>
<evidence type="ECO:0000313" key="15">
    <source>
        <dbReference type="EMBL" id="TNY17830.1"/>
    </source>
</evidence>
<dbReference type="Pfam" id="PF00326">
    <property type="entry name" value="Peptidase_S9"/>
    <property type="match status" value="1"/>
</dbReference>
<dbReference type="GO" id="GO:0008239">
    <property type="term" value="F:dipeptidyl-peptidase activity"/>
    <property type="evidence" value="ECO:0007669"/>
    <property type="project" value="TreeGrafter"/>
</dbReference>
<dbReference type="InterPro" id="IPR002469">
    <property type="entry name" value="Peptidase_S9B_N"/>
</dbReference>
<dbReference type="PROSITE" id="PS00708">
    <property type="entry name" value="PRO_ENDOPEP_SER"/>
    <property type="match status" value="1"/>
</dbReference>
<dbReference type="PANTHER" id="PTHR11731">
    <property type="entry name" value="PROTEASE FAMILY S9B,C DIPEPTIDYL-PEPTIDASE IV-RELATED"/>
    <property type="match status" value="1"/>
</dbReference>
<name>A0A5C5FM17_9BASI</name>
<evidence type="ECO:0000256" key="9">
    <source>
        <dbReference type="ARBA" id="ARBA00022968"/>
    </source>
</evidence>
<dbReference type="Gene3D" id="2.140.10.30">
    <property type="entry name" value="Dipeptidylpeptidase IV, N-terminal domain"/>
    <property type="match status" value="1"/>
</dbReference>
<evidence type="ECO:0000256" key="5">
    <source>
        <dbReference type="ARBA" id="ARBA00022670"/>
    </source>
</evidence>
<keyword evidence="3 15" id="KW-0031">Aminopeptidase</keyword>
<keyword evidence="7" id="KW-0378">Hydrolase</keyword>
<evidence type="ECO:0000256" key="7">
    <source>
        <dbReference type="ARBA" id="ARBA00022801"/>
    </source>
</evidence>
<keyword evidence="9" id="KW-0735">Signal-anchor</keyword>
<keyword evidence="11" id="KW-0472">Membrane</keyword>
<evidence type="ECO:0000256" key="6">
    <source>
        <dbReference type="ARBA" id="ARBA00022692"/>
    </source>
</evidence>
<dbReference type="PANTHER" id="PTHR11731:SF200">
    <property type="entry name" value="DIPEPTIDYL PEPTIDASE 10, ISOFORM B"/>
    <property type="match status" value="1"/>
</dbReference>
<gene>
    <name evidence="15" type="ORF">DMC30DRAFT_369200</name>
</gene>
<dbReference type="AlphaFoldDB" id="A0A5C5FM17"/>
<keyword evidence="5" id="KW-0645">Protease</keyword>
<dbReference type="GO" id="GO:0004177">
    <property type="term" value="F:aminopeptidase activity"/>
    <property type="evidence" value="ECO:0007669"/>
    <property type="project" value="UniProtKB-KW"/>
</dbReference>
<dbReference type="SUPFAM" id="SSF53474">
    <property type="entry name" value="alpha/beta-Hydrolases"/>
    <property type="match status" value="1"/>
</dbReference>
<evidence type="ECO:0000256" key="2">
    <source>
        <dbReference type="ARBA" id="ARBA00006150"/>
    </source>
</evidence>
<accession>A0A5C5FM17</accession>
<feature type="domain" description="Dipeptidylpeptidase IV N-terminal" evidence="14">
    <location>
        <begin position="91"/>
        <end position="541"/>
    </location>
</feature>
<dbReference type="InterPro" id="IPR050278">
    <property type="entry name" value="Serine_Prot_S9B/DPPIV"/>
</dbReference>
<dbReference type="GO" id="GO:0005774">
    <property type="term" value="C:vacuolar membrane"/>
    <property type="evidence" value="ECO:0007669"/>
    <property type="project" value="UniProtKB-SubCell"/>
</dbReference>
<dbReference type="InterPro" id="IPR029058">
    <property type="entry name" value="AB_hydrolase_fold"/>
</dbReference>
<evidence type="ECO:0000256" key="1">
    <source>
        <dbReference type="ARBA" id="ARBA00004576"/>
    </source>
</evidence>
<dbReference type="OrthoDB" id="16520at2759"/>
<comment type="caution">
    <text evidence="15">The sequence shown here is derived from an EMBL/GenBank/DDBJ whole genome shotgun (WGS) entry which is preliminary data.</text>
</comment>
<proteinExistence type="inferred from homology"/>